<dbReference type="Proteomes" id="UP000275663">
    <property type="component" value="Chromosome"/>
</dbReference>
<dbReference type="KEGG" id="upv:EJN92_03785"/>
<organism evidence="4 5">
    <name type="scientific">Undibacterium parvum</name>
    <dbReference type="NCBI Taxonomy" id="401471"/>
    <lineage>
        <taxon>Bacteria</taxon>
        <taxon>Pseudomonadati</taxon>
        <taxon>Pseudomonadota</taxon>
        <taxon>Betaproteobacteria</taxon>
        <taxon>Burkholderiales</taxon>
        <taxon>Oxalobacteraceae</taxon>
        <taxon>Undibacterium</taxon>
    </lineage>
</organism>
<evidence type="ECO:0000313" key="5">
    <source>
        <dbReference type="Proteomes" id="UP000275663"/>
    </source>
</evidence>
<accession>A0A3S9HGH2</accession>
<feature type="repeat" description="ANK" evidence="3">
    <location>
        <begin position="794"/>
        <end position="826"/>
    </location>
</feature>
<dbReference type="PANTHER" id="PTHR46680">
    <property type="entry name" value="NF-KAPPA-B INHIBITOR ALPHA"/>
    <property type="match status" value="1"/>
</dbReference>
<dbReference type="SUPFAM" id="SSF48403">
    <property type="entry name" value="Ankyrin repeat"/>
    <property type="match status" value="1"/>
</dbReference>
<sequence length="909" mass="103321">MATIPSTEQLLLEVHQCLGLSAPTKKKELIGFERPLETHQRIISELISEIFTALNMDEQAKDDASVNLRHLLSINNSIERSVWTHEASMQQIVWNMAAYLYAPYLGRTVAFWSLCQTMDEGMPGGKFWYLPEVIERNNKKELRLPVPQVLDWLLDLSGKSISELAQGLAGKINAAEKSISVGIELESIEKILLNWANGAVPRVGNISLYFSNIGALDFRGAFKLNTVSTEEEQFQSVLDFIKRKNLSASLLREQIPMSQPNRIENILNGVADEDEKHNFVELIATRYAIPTLQTLRQRFLVARAVQDGYLRLGKFLLGNDFDKTCTDISKNKVLQLFELFKLSYNLTIDAYKQSADPQIQDAYFESKIPPWDKFGVFLSVVPSLRPDVINILADRLNHLFPNEYQGKPLDDHIGHDIESAKLIATRNLAKLDAEQKEYDTVKEYSRKLRTHSPWRTLQNVHSFWVANELAQNDQHNFRIRQMAANRMRELAQTPGEKMGAIFIELSHILNNDDRQYRDKDAKKKVESLLIEAKENPAINAWLAGILQYEAKHHLALNEFDNARRLFKEALEACKDNGFGSLRGEIARDGFALVVEQPPAKFDLNNYEYYFRNVLAYGELEGEEENKTFEDTACAMSTYFWESLYCPYPNETSVAPLSKELGETFIKGAMPLVFQGDFDGLLNWFKNNSKLKDKKFREVRGNTALMSWLKIFYELEKKLPALDHALSASKTPDNTKLAVNWRRAICLMIGAWPKLVNMPDFKLQTPAMLAANHGDIVVVNALLKENADLKLQDFRGRTALHAAIASNSLECVEAILSHDAEVTNIYAAEEQSALHTAVKFGQPNIVETLISDAPHLHSHTDANGKSALDIAKHLADPSIWQQHHEFMRRERRTIATLDDFQKVSSFLSTH</sequence>
<dbReference type="GO" id="GO:0071356">
    <property type="term" value="P:cellular response to tumor necrosis factor"/>
    <property type="evidence" value="ECO:0007669"/>
    <property type="project" value="TreeGrafter"/>
</dbReference>
<dbReference type="PROSITE" id="PS50088">
    <property type="entry name" value="ANK_REPEAT"/>
    <property type="match status" value="2"/>
</dbReference>
<dbReference type="Pfam" id="PF12796">
    <property type="entry name" value="Ank_2"/>
    <property type="match status" value="1"/>
</dbReference>
<dbReference type="InterPro" id="IPR036770">
    <property type="entry name" value="Ankyrin_rpt-contain_sf"/>
</dbReference>
<dbReference type="GO" id="GO:0051059">
    <property type="term" value="F:NF-kappaB binding"/>
    <property type="evidence" value="ECO:0007669"/>
    <property type="project" value="TreeGrafter"/>
</dbReference>
<dbReference type="GO" id="GO:0005829">
    <property type="term" value="C:cytosol"/>
    <property type="evidence" value="ECO:0007669"/>
    <property type="project" value="TreeGrafter"/>
</dbReference>
<protein>
    <submittedName>
        <fullName evidence="4">Ankyrin repeat domain-containing protein</fullName>
    </submittedName>
</protein>
<dbReference type="InterPro" id="IPR051070">
    <property type="entry name" value="NF-kappa-B_inhibitor"/>
</dbReference>
<dbReference type="PANTHER" id="PTHR46680:SF3">
    <property type="entry name" value="NF-KAPPA-B INHIBITOR CACTUS"/>
    <property type="match status" value="1"/>
</dbReference>
<dbReference type="AlphaFoldDB" id="A0A3S9HGH2"/>
<keyword evidence="2 3" id="KW-0040">ANK repeat</keyword>
<evidence type="ECO:0000256" key="3">
    <source>
        <dbReference type="PROSITE-ProRule" id="PRU00023"/>
    </source>
</evidence>
<dbReference type="PROSITE" id="PS50297">
    <property type="entry name" value="ANK_REP_REGION"/>
    <property type="match status" value="1"/>
</dbReference>
<gene>
    <name evidence="4" type="ORF">EJN92_03785</name>
</gene>
<keyword evidence="5" id="KW-1185">Reference proteome</keyword>
<dbReference type="Gene3D" id="1.25.40.20">
    <property type="entry name" value="Ankyrin repeat-containing domain"/>
    <property type="match status" value="1"/>
</dbReference>
<evidence type="ECO:0000256" key="1">
    <source>
        <dbReference type="ARBA" id="ARBA00022737"/>
    </source>
</evidence>
<dbReference type="RefSeq" id="WP_126126600.1">
    <property type="nucleotide sequence ID" value="NZ_CP034464.1"/>
</dbReference>
<dbReference type="SMART" id="SM00248">
    <property type="entry name" value="ANK"/>
    <property type="match status" value="3"/>
</dbReference>
<evidence type="ECO:0000256" key="2">
    <source>
        <dbReference type="ARBA" id="ARBA00023043"/>
    </source>
</evidence>
<proteinExistence type="predicted"/>
<name>A0A3S9HGH2_9BURK</name>
<dbReference type="InterPro" id="IPR002110">
    <property type="entry name" value="Ankyrin_rpt"/>
</dbReference>
<evidence type="ECO:0000313" key="4">
    <source>
        <dbReference type="EMBL" id="AZP11202.1"/>
    </source>
</evidence>
<dbReference type="EMBL" id="CP034464">
    <property type="protein sequence ID" value="AZP11202.1"/>
    <property type="molecule type" value="Genomic_DNA"/>
</dbReference>
<dbReference type="OrthoDB" id="7029844at2"/>
<feature type="repeat" description="ANK" evidence="3">
    <location>
        <begin position="761"/>
        <end position="793"/>
    </location>
</feature>
<reference evidence="4 5" key="1">
    <citation type="journal article" date="2011" name="Int. J. Syst. Evol. Microbiol.">
        <title>Description of Undibacterium oligocarboniphilum sp. nov., isolated from purified water, and Undibacterium pigrum strain CCUG 49012 as the type strain of Undibacterium parvum sp. nov., and emended descriptions of the genus Undibacterium and the species Undibacterium pigrum.</title>
        <authorList>
            <person name="Eder W."/>
            <person name="Wanner G."/>
            <person name="Ludwig W."/>
            <person name="Busse H.J."/>
            <person name="Ziemke-Kageler F."/>
            <person name="Lang E."/>
        </authorList>
    </citation>
    <scope>NUCLEOTIDE SEQUENCE [LARGE SCALE GENOMIC DNA]</scope>
    <source>
        <strain evidence="4 5">DSM 23061</strain>
    </source>
</reference>
<keyword evidence="1" id="KW-0677">Repeat</keyword>